<comment type="subcellular location">
    <subcellularLocation>
        <location evidence="1">Cytoplasm</location>
    </subcellularLocation>
</comment>
<feature type="compositionally biased region" description="Low complexity" evidence="12">
    <location>
        <begin position="242"/>
        <end position="251"/>
    </location>
</feature>
<reference evidence="14 15" key="1">
    <citation type="journal article" date="2019" name="Proc. Natl. Acad. Sci. U.S.A.">
        <title>Regulatory changes in pterin and carotenoid genes underlie balanced color polymorphisms in the wall lizard.</title>
        <authorList>
            <person name="Andrade P."/>
            <person name="Pinho C."/>
            <person name="Perez I de Lanuza G."/>
            <person name="Afonso S."/>
            <person name="Brejcha J."/>
            <person name="Rubin C.J."/>
            <person name="Wallerman O."/>
            <person name="Pereira P."/>
            <person name="Sabatino S.J."/>
            <person name="Bellati A."/>
            <person name="Pellitteri-Rosa D."/>
            <person name="Bosakova Z."/>
            <person name="Bunikis I."/>
            <person name="Carretero M.A."/>
            <person name="Feiner N."/>
            <person name="Marsik P."/>
            <person name="Pauperio F."/>
            <person name="Salvi D."/>
            <person name="Soler L."/>
            <person name="While G.M."/>
            <person name="Uller T."/>
            <person name="Font E."/>
            <person name="Andersson L."/>
            <person name="Carneiro M."/>
        </authorList>
    </citation>
    <scope>NUCLEOTIDE SEQUENCE</scope>
</reference>
<dbReference type="Pfam" id="PF07815">
    <property type="entry name" value="Abi_HHR"/>
    <property type="match status" value="1"/>
</dbReference>
<evidence type="ECO:0000256" key="12">
    <source>
        <dbReference type="SAM" id="MobiDB-lite"/>
    </source>
</evidence>
<evidence type="ECO:0000256" key="2">
    <source>
        <dbReference type="ARBA" id="ARBA00010020"/>
    </source>
</evidence>
<evidence type="ECO:0000256" key="3">
    <source>
        <dbReference type="ARBA" id="ARBA00022443"/>
    </source>
</evidence>
<evidence type="ECO:0000256" key="7">
    <source>
        <dbReference type="ARBA" id="ARBA00063868"/>
    </source>
</evidence>
<sequence length="435" mass="47592">MHAFWARAAINFRVSARRHLGQKAEGEGSALPTGGNSSTKRVHQPSREVQNLSAAETVRSEKEVGSRDMSELQQLMQNAIPSARGTLKDNYSNLLKVADYCESNYEEAKDKRKALEETMAFATQSLASVAYQISNLASDILKTMDLQLAEVRQVEAKVCSIAQVVEMHMEKVSRREIGALSVCKRFPHQQKIIPPSHVEPLEAYYRKPLNFNSLDDVGHGIKDHGTQLAKTGTLCRRGNATSSGQSSGSLRRSQRIPEPIRPPVVPEGKPSSSASSLSSLSPTEAMEKTGMIASTEPPPPPTLSPFPPPAEASDVLPPPLPEDLLPPPPPFAVSDVTPDLDFPMTPPPLDASNLEQLVPPLLPPPPPPEKLPWAPDTYLEKVVTLYPYTQQQEQELSFAEGTVIYVTRRYSDGWCEGVTSDAKGLFPGNYVEPFP</sequence>
<reference evidence="14" key="2">
    <citation type="submission" date="2025-08" db="UniProtKB">
        <authorList>
            <consortium name="Ensembl"/>
        </authorList>
    </citation>
    <scope>IDENTIFICATION</scope>
</reference>
<keyword evidence="6 11" id="KW-0175">Coiled coil</keyword>
<feature type="compositionally biased region" description="Pro residues" evidence="12">
    <location>
        <begin position="296"/>
        <end position="331"/>
    </location>
</feature>
<evidence type="ECO:0000256" key="6">
    <source>
        <dbReference type="ARBA" id="ARBA00023054"/>
    </source>
</evidence>
<dbReference type="InterPro" id="IPR028457">
    <property type="entry name" value="ABI"/>
</dbReference>
<dbReference type="GO" id="GO:0002357">
    <property type="term" value="P:defense response to tumor cell"/>
    <property type="evidence" value="ECO:0007669"/>
    <property type="project" value="Ensembl"/>
</dbReference>
<dbReference type="PROSITE" id="PS50002">
    <property type="entry name" value="SH3"/>
    <property type="match status" value="1"/>
</dbReference>
<dbReference type="PRINTS" id="PR00452">
    <property type="entry name" value="SH3DOMAIN"/>
</dbReference>
<feature type="compositionally biased region" description="Pro residues" evidence="12">
    <location>
        <begin position="360"/>
        <end position="370"/>
    </location>
</feature>
<evidence type="ECO:0000313" key="14">
    <source>
        <dbReference type="Ensembl" id="ENSPMRP00000020047.1"/>
    </source>
</evidence>
<feature type="compositionally biased region" description="Low complexity" evidence="12">
    <location>
        <begin position="271"/>
        <end position="281"/>
    </location>
</feature>
<dbReference type="OMA" id="NVAYHIQ"/>
<dbReference type="GO" id="GO:0098858">
    <property type="term" value="C:actin-based cell projection"/>
    <property type="evidence" value="ECO:0007669"/>
    <property type="project" value="TreeGrafter"/>
</dbReference>
<evidence type="ECO:0000256" key="8">
    <source>
        <dbReference type="ARBA" id="ARBA00074771"/>
    </source>
</evidence>
<name>A0A670JA17_PODMU</name>
<dbReference type="PRINTS" id="PR00499">
    <property type="entry name" value="P67PHOX"/>
</dbReference>
<feature type="region of interest" description="Disordered" evidence="12">
    <location>
        <begin position="21"/>
        <end position="65"/>
    </location>
</feature>
<dbReference type="Pfam" id="PF14604">
    <property type="entry name" value="SH3_9"/>
    <property type="match status" value="1"/>
</dbReference>
<evidence type="ECO:0000256" key="9">
    <source>
        <dbReference type="ARBA" id="ARBA00080253"/>
    </source>
</evidence>
<keyword evidence="5" id="KW-0597">Phosphoprotein</keyword>
<evidence type="ECO:0000256" key="10">
    <source>
        <dbReference type="PROSITE-ProRule" id="PRU00192"/>
    </source>
</evidence>
<dbReference type="GO" id="GO:0001764">
    <property type="term" value="P:neuron migration"/>
    <property type="evidence" value="ECO:0007669"/>
    <property type="project" value="TreeGrafter"/>
</dbReference>
<dbReference type="Gene3D" id="6.10.140.1620">
    <property type="match status" value="1"/>
</dbReference>
<keyword evidence="3 10" id="KW-0728">SH3 domain</keyword>
<keyword evidence="15" id="KW-1185">Reference proteome</keyword>
<dbReference type="GO" id="GO:1903077">
    <property type="term" value="P:negative regulation of protein localization to plasma membrane"/>
    <property type="evidence" value="ECO:0007669"/>
    <property type="project" value="Ensembl"/>
</dbReference>
<dbReference type="SUPFAM" id="SSF50044">
    <property type="entry name" value="SH3-domain"/>
    <property type="match status" value="1"/>
</dbReference>
<keyword evidence="4" id="KW-0963">Cytoplasm</keyword>
<dbReference type="PANTHER" id="PTHR10460">
    <property type="entry name" value="ABL INTERACTOR FAMILY MEMBER"/>
    <property type="match status" value="1"/>
</dbReference>
<dbReference type="InterPro" id="IPR036028">
    <property type="entry name" value="SH3-like_dom_sf"/>
</dbReference>
<reference evidence="14" key="3">
    <citation type="submission" date="2025-09" db="UniProtKB">
        <authorList>
            <consortium name="Ensembl"/>
        </authorList>
    </citation>
    <scope>IDENTIFICATION</scope>
</reference>
<proteinExistence type="inferred from homology"/>
<comment type="similarity">
    <text evidence="2">Belongs to the ABI family.</text>
</comment>
<evidence type="ECO:0000313" key="15">
    <source>
        <dbReference type="Proteomes" id="UP000472272"/>
    </source>
</evidence>
<dbReference type="GO" id="GO:0017124">
    <property type="term" value="F:SH3 domain binding"/>
    <property type="evidence" value="ECO:0007669"/>
    <property type="project" value="TreeGrafter"/>
</dbReference>
<evidence type="ECO:0000256" key="5">
    <source>
        <dbReference type="ARBA" id="ARBA00022553"/>
    </source>
</evidence>
<accession>A0A670JA17</accession>
<protein>
    <recommendedName>
        <fullName evidence="8">ABI gene family member 3</fullName>
    </recommendedName>
    <alternativeName>
        <fullName evidence="9">New molecule including SH3</fullName>
    </alternativeName>
</protein>
<dbReference type="Proteomes" id="UP000472272">
    <property type="component" value="Chromosome 13"/>
</dbReference>
<evidence type="ECO:0000256" key="11">
    <source>
        <dbReference type="SAM" id="Coils"/>
    </source>
</evidence>
<dbReference type="GO" id="GO:0030027">
    <property type="term" value="C:lamellipodium"/>
    <property type="evidence" value="ECO:0007669"/>
    <property type="project" value="Ensembl"/>
</dbReference>
<comment type="subunit">
    <text evidence="7">May interact with PAK1 and PAK2. Probably interacts with TARSH.</text>
</comment>
<dbReference type="CDD" id="cd11826">
    <property type="entry name" value="SH3_Abi"/>
    <property type="match status" value="1"/>
</dbReference>
<dbReference type="Gene3D" id="2.30.30.40">
    <property type="entry name" value="SH3 Domains"/>
    <property type="match status" value="1"/>
</dbReference>
<organism evidence="14 15">
    <name type="scientific">Podarcis muralis</name>
    <name type="common">Wall lizard</name>
    <name type="synonym">Lacerta muralis</name>
    <dbReference type="NCBI Taxonomy" id="64176"/>
    <lineage>
        <taxon>Eukaryota</taxon>
        <taxon>Metazoa</taxon>
        <taxon>Chordata</taxon>
        <taxon>Craniata</taxon>
        <taxon>Vertebrata</taxon>
        <taxon>Euteleostomi</taxon>
        <taxon>Lepidosauria</taxon>
        <taxon>Squamata</taxon>
        <taxon>Bifurcata</taxon>
        <taxon>Unidentata</taxon>
        <taxon>Episquamata</taxon>
        <taxon>Laterata</taxon>
        <taxon>Lacertibaenia</taxon>
        <taxon>Lacertidae</taxon>
        <taxon>Podarcis</taxon>
    </lineage>
</organism>
<dbReference type="PANTHER" id="PTHR10460:SF7">
    <property type="entry name" value="ABI GENE FAMILY MEMBER 3"/>
    <property type="match status" value="1"/>
</dbReference>
<feature type="domain" description="SH3" evidence="13">
    <location>
        <begin position="377"/>
        <end position="435"/>
    </location>
</feature>
<dbReference type="GO" id="GO:0031209">
    <property type="term" value="C:SCAR complex"/>
    <property type="evidence" value="ECO:0007669"/>
    <property type="project" value="Ensembl"/>
</dbReference>
<dbReference type="AlphaFoldDB" id="A0A670JA17"/>
<feature type="coiled-coil region" evidence="11">
    <location>
        <begin position="98"/>
        <end position="125"/>
    </location>
</feature>
<feature type="region of interest" description="Disordered" evidence="12">
    <location>
        <begin position="232"/>
        <end position="373"/>
    </location>
</feature>
<dbReference type="SMART" id="SM00326">
    <property type="entry name" value="SH3"/>
    <property type="match status" value="1"/>
</dbReference>
<evidence type="ECO:0000256" key="4">
    <source>
        <dbReference type="ARBA" id="ARBA00022490"/>
    </source>
</evidence>
<dbReference type="InterPro" id="IPR028455">
    <property type="entry name" value="ABI3_SH3"/>
</dbReference>
<dbReference type="FunFam" id="2.30.30.40:FF:000170">
    <property type="entry name" value="ABI gene family member 3"/>
    <property type="match status" value="1"/>
</dbReference>
<dbReference type="GO" id="GO:0042802">
    <property type="term" value="F:identical protein binding"/>
    <property type="evidence" value="ECO:0007669"/>
    <property type="project" value="Ensembl"/>
</dbReference>
<dbReference type="GO" id="GO:0035591">
    <property type="term" value="F:signaling adaptor activity"/>
    <property type="evidence" value="ECO:0007669"/>
    <property type="project" value="TreeGrafter"/>
</dbReference>
<evidence type="ECO:0000256" key="1">
    <source>
        <dbReference type="ARBA" id="ARBA00004496"/>
    </source>
</evidence>
<dbReference type="InterPro" id="IPR012849">
    <property type="entry name" value="Abl-interactor_HHR_dom"/>
</dbReference>
<dbReference type="GO" id="GO:0010593">
    <property type="term" value="P:negative regulation of lamellipodium assembly"/>
    <property type="evidence" value="ECO:0007669"/>
    <property type="project" value="Ensembl"/>
</dbReference>
<gene>
    <name evidence="14" type="primary">ABI3</name>
</gene>
<dbReference type="Ensembl" id="ENSPMRT00000021288.1">
    <property type="protein sequence ID" value="ENSPMRP00000020047.1"/>
    <property type="gene ID" value="ENSPMRG00000013058.1"/>
</dbReference>
<dbReference type="InterPro" id="IPR001452">
    <property type="entry name" value="SH3_domain"/>
</dbReference>
<evidence type="ECO:0000259" key="13">
    <source>
        <dbReference type="PROSITE" id="PS50002"/>
    </source>
</evidence>
<dbReference type="GeneTree" id="ENSGT00940000161380"/>
<dbReference type="GO" id="GO:0030334">
    <property type="term" value="P:regulation of cell migration"/>
    <property type="evidence" value="ECO:0007669"/>
    <property type="project" value="Ensembl"/>
</dbReference>
<dbReference type="GO" id="GO:2000774">
    <property type="term" value="P:positive regulation of cellular senescence"/>
    <property type="evidence" value="ECO:0007669"/>
    <property type="project" value="Ensembl"/>
</dbReference>